<reference evidence="1 2" key="1">
    <citation type="submission" date="2013-06" db="EMBL/GenBank/DDBJ databases">
        <title>Rumen cellulosomics: divergent fiber-degrading strategies revealed by comparative genome-wide analysis of six Ruminococcal strains.</title>
        <authorList>
            <person name="Dassa B."/>
            <person name="Borovok I."/>
            <person name="Lamed R."/>
            <person name="Flint H."/>
            <person name="Yeoman C.J."/>
            <person name="White B."/>
            <person name="Bayer E.A."/>
        </authorList>
    </citation>
    <scope>NUCLEOTIDE SEQUENCE [LARGE SCALE GENOMIC DNA]</scope>
    <source>
        <strain evidence="1 2">SY3</strain>
    </source>
</reference>
<dbReference type="Proteomes" id="UP000021369">
    <property type="component" value="Unassembled WGS sequence"/>
</dbReference>
<dbReference type="OrthoDB" id="1819345at2"/>
<dbReference type="EMBL" id="JEOB01000004">
    <property type="protein sequence ID" value="EXM38656.1"/>
    <property type="molecule type" value="Genomic_DNA"/>
</dbReference>
<keyword evidence="2" id="KW-1185">Reference proteome</keyword>
<name>A0A011VTS3_RUMAL</name>
<proteinExistence type="predicted"/>
<protein>
    <submittedName>
        <fullName evidence="1">Uncharacterized protein</fullName>
    </submittedName>
</protein>
<dbReference type="AlphaFoldDB" id="A0A011VTS3"/>
<evidence type="ECO:0000313" key="1">
    <source>
        <dbReference type="EMBL" id="EXM38656.1"/>
    </source>
</evidence>
<comment type="caution">
    <text evidence="1">The sequence shown here is derived from an EMBL/GenBank/DDBJ whole genome shotgun (WGS) entry which is preliminary data.</text>
</comment>
<gene>
    <name evidence="1" type="ORF">RASY3_17720</name>
</gene>
<evidence type="ECO:0000313" key="2">
    <source>
        <dbReference type="Proteomes" id="UP000021369"/>
    </source>
</evidence>
<sequence>MDTIKLIEHMLAKPYLFTGGEDLTALKYFQFGYDFCLASNMILNDSPEKYSLLPADWRLFTEFIRCSLTYDEPKADWYDILMTYFGNKEGYRMFVNYFDNFRRLEIRSYKRAILSDEQQQAFVKITGLDKYPTVFYAVELADGAGWLSAYETDSVIYQRRHFFKDESALLEDARSLFGSELNWFSVTGVSELNFKKPVRLELNKISK</sequence>
<dbReference type="RefSeq" id="WP_037290340.1">
    <property type="nucleotide sequence ID" value="NZ_JEOB01000004.1"/>
</dbReference>
<dbReference type="PATRIC" id="fig|1341156.4.peg.3144"/>
<organism evidence="1 2">
    <name type="scientific">Ruminococcus albus SY3</name>
    <dbReference type="NCBI Taxonomy" id="1341156"/>
    <lineage>
        <taxon>Bacteria</taxon>
        <taxon>Bacillati</taxon>
        <taxon>Bacillota</taxon>
        <taxon>Clostridia</taxon>
        <taxon>Eubacteriales</taxon>
        <taxon>Oscillospiraceae</taxon>
        <taxon>Ruminococcus</taxon>
    </lineage>
</organism>
<accession>A0A011VTS3</accession>